<feature type="binding site" evidence="4">
    <location>
        <position position="34"/>
    </location>
    <ligand>
        <name>a divalent metal cation</name>
        <dbReference type="ChEBI" id="CHEBI:60240"/>
    </ligand>
</feature>
<comment type="similarity">
    <text evidence="1">Belongs to the SMP-30/CGR1 family.</text>
</comment>
<keyword evidence="8" id="KW-1185">Reference proteome</keyword>
<keyword evidence="4" id="KW-0862">Zinc</keyword>
<comment type="cofactor">
    <cofactor evidence="4">
        <name>Zn(2+)</name>
        <dbReference type="ChEBI" id="CHEBI:29105"/>
    </cofactor>
    <text evidence="4">Binds 1 divalent metal cation per subunit.</text>
</comment>
<dbReference type="Proteomes" id="UP000247892">
    <property type="component" value="Unassembled WGS sequence"/>
</dbReference>
<dbReference type="Gene3D" id="2.120.10.30">
    <property type="entry name" value="TolB, C-terminal domain"/>
    <property type="match status" value="1"/>
</dbReference>
<dbReference type="InterPro" id="IPR011042">
    <property type="entry name" value="6-blade_b-propeller_TolB-like"/>
</dbReference>
<feature type="compositionally biased region" description="Low complexity" evidence="5">
    <location>
        <begin position="296"/>
        <end position="306"/>
    </location>
</feature>
<feature type="region of interest" description="Disordered" evidence="5">
    <location>
        <begin position="296"/>
        <end position="327"/>
    </location>
</feature>
<evidence type="ECO:0000313" key="8">
    <source>
        <dbReference type="Proteomes" id="UP000247892"/>
    </source>
</evidence>
<dbReference type="GO" id="GO:0016787">
    <property type="term" value="F:hydrolase activity"/>
    <property type="evidence" value="ECO:0007669"/>
    <property type="project" value="UniProtKB-KW"/>
</dbReference>
<dbReference type="OrthoDB" id="241638at2"/>
<dbReference type="EMBL" id="MASU01000015">
    <property type="protein sequence ID" value="PXY21519.1"/>
    <property type="molecule type" value="Genomic_DNA"/>
</dbReference>
<evidence type="ECO:0000256" key="5">
    <source>
        <dbReference type="SAM" id="MobiDB-lite"/>
    </source>
</evidence>
<feature type="active site" description="Proton donor/acceptor" evidence="3">
    <location>
        <position position="226"/>
    </location>
</feature>
<dbReference type="PANTHER" id="PTHR47572:SF4">
    <property type="entry name" value="LACTONASE DRP35"/>
    <property type="match status" value="1"/>
</dbReference>
<dbReference type="PANTHER" id="PTHR47572">
    <property type="entry name" value="LIPOPROTEIN-RELATED"/>
    <property type="match status" value="1"/>
</dbReference>
<evidence type="ECO:0000256" key="1">
    <source>
        <dbReference type="ARBA" id="ARBA00008853"/>
    </source>
</evidence>
<proteinExistence type="inferred from homology"/>
<feature type="binding site" evidence="4">
    <location>
        <position position="226"/>
    </location>
    <ligand>
        <name>a divalent metal cation</name>
        <dbReference type="ChEBI" id="CHEBI:60240"/>
    </ligand>
</feature>
<dbReference type="Pfam" id="PF08450">
    <property type="entry name" value="SGL"/>
    <property type="match status" value="1"/>
</dbReference>
<feature type="domain" description="SMP-30/Gluconolactonase/LRE-like region" evidence="6">
    <location>
        <begin position="34"/>
        <end position="280"/>
    </location>
</feature>
<dbReference type="GO" id="GO:0046872">
    <property type="term" value="F:metal ion binding"/>
    <property type="evidence" value="ECO:0007669"/>
    <property type="project" value="UniProtKB-KW"/>
</dbReference>
<dbReference type="PRINTS" id="PR01790">
    <property type="entry name" value="SMP30FAMILY"/>
</dbReference>
<gene>
    <name evidence="7" type="ORF">BA062_31925</name>
</gene>
<reference evidence="7 8" key="1">
    <citation type="submission" date="2016-07" db="EMBL/GenBank/DDBJ databases">
        <title>Draft genome sequence of Prauserella sp. YIM 121212, isolated from alkaline soil.</title>
        <authorList>
            <person name="Ruckert C."/>
            <person name="Albersmeier A."/>
            <person name="Jiang C.-L."/>
            <person name="Jiang Y."/>
            <person name="Kalinowski J."/>
            <person name="Schneider O."/>
            <person name="Winkler A."/>
            <person name="Zotchev S.B."/>
        </authorList>
    </citation>
    <scope>NUCLEOTIDE SEQUENCE [LARGE SCALE GENOMIC DNA]</scope>
    <source>
        <strain evidence="7 8">YIM 121212</strain>
    </source>
</reference>
<name>A0A318LIQ2_9PSEU</name>
<dbReference type="InterPro" id="IPR051262">
    <property type="entry name" value="SMP-30/CGR1_Lactonase"/>
</dbReference>
<evidence type="ECO:0000259" key="6">
    <source>
        <dbReference type="Pfam" id="PF08450"/>
    </source>
</evidence>
<keyword evidence="4" id="KW-0479">Metal-binding</keyword>
<evidence type="ECO:0000256" key="2">
    <source>
        <dbReference type="ARBA" id="ARBA00022801"/>
    </source>
</evidence>
<dbReference type="RefSeq" id="WP_110342950.1">
    <property type="nucleotide sequence ID" value="NZ_JBHVKT010000007.1"/>
</dbReference>
<keyword evidence="2" id="KW-0378">Hydrolase</keyword>
<comment type="caution">
    <text evidence="7">The sequence shown here is derived from an EMBL/GenBank/DDBJ whole genome shotgun (WGS) entry which is preliminary data.</text>
</comment>
<feature type="binding site" evidence="4">
    <location>
        <position position="177"/>
    </location>
    <ligand>
        <name>a divalent metal cation</name>
        <dbReference type="ChEBI" id="CHEBI:60240"/>
    </ligand>
</feature>
<sequence length="327" mass="35769">MADGGLLEIRDERLRELVVDEALARLETGFRFVEGPVWHPAKRHLVFSDIQADRMYRRSASGELTTYRRPSRMANGNAYDGAGRLLTCEHATSRLVREEADGTLTVLADSYNGRELNSPNDVVVARDGTILFTDPAYGRGAPYGVPREPELPFRGVYRVDPDTGELSVLAKDFDGPNGLCLSADERYLFVNDTERRHIRRFGFDGQKLTGGAVWAEVTGQGIGVPDGMKVDAVGNLYCTGPGGIHVFDAEATCLGVIRVPEDPANFAWGENDLRSLYICATTSLYRCRTKLPGLASATPSTSTISAGPWREPANTGRQPHHRAEQAG</sequence>
<dbReference type="InterPro" id="IPR005511">
    <property type="entry name" value="SMP-30"/>
</dbReference>
<dbReference type="InterPro" id="IPR013658">
    <property type="entry name" value="SGL"/>
</dbReference>
<accession>A0A318LIQ2</accession>
<evidence type="ECO:0000256" key="3">
    <source>
        <dbReference type="PIRSR" id="PIRSR605511-1"/>
    </source>
</evidence>
<evidence type="ECO:0000313" key="7">
    <source>
        <dbReference type="EMBL" id="PXY21519.1"/>
    </source>
</evidence>
<feature type="binding site" evidence="4">
    <location>
        <position position="120"/>
    </location>
    <ligand>
        <name>substrate</name>
    </ligand>
</feature>
<dbReference type="SUPFAM" id="SSF63829">
    <property type="entry name" value="Calcium-dependent phosphotriesterase"/>
    <property type="match status" value="1"/>
</dbReference>
<evidence type="ECO:0000256" key="4">
    <source>
        <dbReference type="PIRSR" id="PIRSR605511-2"/>
    </source>
</evidence>
<dbReference type="AlphaFoldDB" id="A0A318LIQ2"/>
<protein>
    <submittedName>
        <fullName evidence="7">Gluconolactonase</fullName>
    </submittedName>
</protein>
<organism evidence="7 8">
    <name type="scientific">Prauserella flavalba</name>
    <dbReference type="NCBI Taxonomy" id="1477506"/>
    <lineage>
        <taxon>Bacteria</taxon>
        <taxon>Bacillati</taxon>
        <taxon>Actinomycetota</taxon>
        <taxon>Actinomycetes</taxon>
        <taxon>Pseudonocardiales</taxon>
        <taxon>Pseudonocardiaceae</taxon>
        <taxon>Prauserella</taxon>
    </lineage>
</organism>